<dbReference type="RefSeq" id="WP_285884524.1">
    <property type="nucleotide sequence ID" value="NZ_JARFYN010000092.1"/>
</dbReference>
<evidence type="ECO:0000313" key="2">
    <source>
        <dbReference type="Proteomes" id="UP001172630"/>
    </source>
</evidence>
<dbReference type="EMBL" id="JARFYN010000092">
    <property type="protein sequence ID" value="MDL2410605.1"/>
    <property type="molecule type" value="Genomic_DNA"/>
</dbReference>
<keyword evidence="2" id="KW-1185">Reference proteome</keyword>
<proteinExistence type="predicted"/>
<organism evidence="1 2">
    <name type="scientific">Rhizobium calliandrae</name>
    <dbReference type="NCBI Taxonomy" id="1312182"/>
    <lineage>
        <taxon>Bacteria</taxon>
        <taxon>Pseudomonadati</taxon>
        <taxon>Pseudomonadota</taxon>
        <taxon>Alphaproteobacteria</taxon>
        <taxon>Hyphomicrobiales</taxon>
        <taxon>Rhizobiaceae</taxon>
        <taxon>Rhizobium/Agrobacterium group</taxon>
        <taxon>Rhizobium</taxon>
    </lineage>
</organism>
<comment type="caution">
    <text evidence="1">The sequence shown here is derived from an EMBL/GenBank/DDBJ whole genome shotgun (WGS) entry which is preliminary data.</text>
</comment>
<accession>A0ABT7KPP9</accession>
<name>A0ABT7KPP9_9HYPH</name>
<evidence type="ECO:0000313" key="1">
    <source>
        <dbReference type="EMBL" id="MDL2410605.1"/>
    </source>
</evidence>
<dbReference type="Proteomes" id="UP001172630">
    <property type="component" value="Unassembled WGS sequence"/>
</dbReference>
<gene>
    <name evidence="1" type="ORF">PY650_34550</name>
</gene>
<protein>
    <submittedName>
        <fullName evidence="1">Uncharacterized protein</fullName>
    </submittedName>
</protein>
<reference evidence="1" key="1">
    <citation type="submission" date="2023-06" db="EMBL/GenBank/DDBJ databases">
        <title>Phylogenetic Diversity of Rhizobium strains.</title>
        <authorList>
            <person name="Moura F.T."/>
            <person name="Helene L.C.F."/>
            <person name="Hungria M."/>
        </authorList>
    </citation>
    <scope>NUCLEOTIDE SEQUENCE</scope>
    <source>
        <strain evidence="1">CCGE524</strain>
    </source>
</reference>
<sequence length="53" mass="5641">MSEDDAARIRDQALEEAARIADQVAAGRDDMLQGLAALGALIAEAIRSLKQCE</sequence>